<evidence type="ECO:0000256" key="3">
    <source>
        <dbReference type="ARBA" id="ARBA00009789"/>
    </source>
</evidence>
<feature type="site" description="Transition state stabilizer" evidence="7">
    <location>
        <position position="16"/>
    </location>
</feature>
<dbReference type="InterPro" id="IPR029044">
    <property type="entry name" value="Nucleotide-diphossugar_trans"/>
</dbReference>
<evidence type="ECO:0000256" key="7">
    <source>
        <dbReference type="HAMAP-Rule" id="MF_00108"/>
    </source>
</evidence>
<evidence type="ECO:0000256" key="2">
    <source>
        <dbReference type="ARBA" id="ARBA00004787"/>
    </source>
</evidence>
<feature type="site" description="Positions MEP for the nucleophilic attack" evidence="7">
    <location>
        <position position="211"/>
    </location>
</feature>
<comment type="caution">
    <text evidence="8">The sequence shown here is derived from an EMBL/GenBank/DDBJ whole genome shotgun (WGS) entry which is preliminary data.</text>
</comment>
<comment type="pathway">
    <text evidence="2 7">Isoprenoid biosynthesis; isopentenyl diphosphate biosynthesis via DXP pathway; isopentenyl diphosphate from 1-deoxy-D-xylulose 5-phosphate: step 2/6.</text>
</comment>
<dbReference type="Pfam" id="PF01128">
    <property type="entry name" value="IspD"/>
    <property type="match status" value="1"/>
</dbReference>
<organism evidence="8 9">
    <name type="scientific">Clostridium rhizosphaerae</name>
    <dbReference type="NCBI Taxonomy" id="2803861"/>
    <lineage>
        <taxon>Bacteria</taxon>
        <taxon>Bacillati</taxon>
        <taxon>Bacillota</taxon>
        <taxon>Clostridia</taxon>
        <taxon>Eubacteriales</taxon>
        <taxon>Clostridiaceae</taxon>
        <taxon>Clostridium</taxon>
    </lineage>
</organism>
<dbReference type="PROSITE" id="PS01295">
    <property type="entry name" value="ISPD"/>
    <property type="match status" value="1"/>
</dbReference>
<evidence type="ECO:0000256" key="1">
    <source>
        <dbReference type="ARBA" id="ARBA00001282"/>
    </source>
</evidence>
<dbReference type="InterPro" id="IPR001228">
    <property type="entry name" value="IspD"/>
</dbReference>
<dbReference type="PANTHER" id="PTHR32125">
    <property type="entry name" value="2-C-METHYL-D-ERYTHRITOL 4-PHOSPHATE CYTIDYLYLTRANSFERASE, CHLOROPLASTIC"/>
    <property type="match status" value="1"/>
</dbReference>
<dbReference type="HAMAP" id="MF_00108">
    <property type="entry name" value="IspD"/>
    <property type="match status" value="1"/>
</dbReference>
<protein>
    <recommendedName>
        <fullName evidence="7">2-C-methyl-D-erythritol 4-phosphate cytidylyltransferase</fullName>
        <ecNumber evidence="7">2.7.7.60</ecNumber>
    </recommendedName>
    <alternativeName>
        <fullName evidence="7">4-diphosphocytidyl-2C-methyl-D-erythritol synthase</fullName>
    </alternativeName>
    <alternativeName>
        <fullName evidence="7">MEP cytidylyltransferase</fullName>
        <shortName evidence="7">MCT</shortName>
    </alternativeName>
</protein>
<dbReference type="RefSeq" id="WP_202751196.1">
    <property type="nucleotide sequence ID" value="NZ_JAESWC010000023.1"/>
</dbReference>
<sequence length="233" mass="26025">MSKVSAVIVAAGKGTRMKADINKQFLNIKGKPILYYTLKAFEACELVDEIVLVTAKDKKQYCMDEIVKKYGINKISAVVEGGKERQHSVFNGLKAVKKSDVVLIHDGARPFVDRSTIEEGIINAEKYGACTCGVKPKDTIKYVDQNGFSIDTLDRNSLFQVQTPQCFKYDLILACHEKGINEGITVTDDTSVVEHYGHKVYLYEGNYDNIKITTPEDLIIGERILEHLSVDVL</sequence>
<dbReference type="SUPFAM" id="SSF53448">
    <property type="entry name" value="Nucleotide-diphospho-sugar transferases"/>
    <property type="match status" value="1"/>
</dbReference>
<keyword evidence="9" id="KW-1185">Reference proteome</keyword>
<evidence type="ECO:0000256" key="5">
    <source>
        <dbReference type="ARBA" id="ARBA00022695"/>
    </source>
</evidence>
<comment type="catalytic activity">
    <reaction evidence="1 7">
        <text>2-C-methyl-D-erythritol 4-phosphate + CTP + H(+) = 4-CDP-2-C-methyl-D-erythritol + diphosphate</text>
        <dbReference type="Rhea" id="RHEA:13429"/>
        <dbReference type="ChEBI" id="CHEBI:15378"/>
        <dbReference type="ChEBI" id="CHEBI:33019"/>
        <dbReference type="ChEBI" id="CHEBI:37563"/>
        <dbReference type="ChEBI" id="CHEBI:57823"/>
        <dbReference type="ChEBI" id="CHEBI:58262"/>
        <dbReference type="EC" id="2.7.7.60"/>
    </reaction>
</comment>
<proteinExistence type="inferred from homology"/>
<keyword evidence="6 7" id="KW-0414">Isoprene biosynthesis</keyword>
<dbReference type="EC" id="2.7.7.60" evidence="7"/>
<evidence type="ECO:0000256" key="4">
    <source>
        <dbReference type="ARBA" id="ARBA00022679"/>
    </source>
</evidence>
<keyword evidence="5 7" id="KW-0548">Nucleotidyltransferase</keyword>
<gene>
    <name evidence="7 8" type="primary">ispD</name>
    <name evidence="8" type="ORF">JK636_22395</name>
</gene>
<evidence type="ECO:0000313" key="8">
    <source>
        <dbReference type="EMBL" id="MBL4938457.1"/>
    </source>
</evidence>
<feature type="site" description="Transition state stabilizer" evidence="7">
    <location>
        <position position="23"/>
    </location>
</feature>
<dbReference type="CDD" id="cd02516">
    <property type="entry name" value="CDP-ME_synthetase"/>
    <property type="match status" value="1"/>
</dbReference>
<dbReference type="InterPro" id="IPR018294">
    <property type="entry name" value="ISPD_synthase_CS"/>
</dbReference>
<dbReference type="Proteomes" id="UP000632377">
    <property type="component" value="Unassembled WGS sequence"/>
</dbReference>
<dbReference type="Gene3D" id="3.90.550.10">
    <property type="entry name" value="Spore Coat Polysaccharide Biosynthesis Protein SpsA, Chain A"/>
    <property type="match status" value="1"/>
</dbReference>
<dbReference type="PANTHER" id="PTHR32125:SF4">
    <property type="entry name" value="2-C-METHYL-D-ERYTHRITOL 4-PHOSPHATE CYTIDYLYLTRANSFERASE, CHLOROPLASTIC"/>
    <property type="match status" value="1"/>
</dbReference>
<dbReference type="EMBL" id="JAESWC010000023">
    <property type="protein sequence ID" value="MBL4938457.1"/>
    <property type="molecule type" value="Genomic_DNA"/>
</dbReference>
<dbReference type="NCBIfam" id="TIGR00453">
    <property type="entry name" value="ispD"/>
    <property type="match status" value="1"/>
</dbReference>
<reference evidence="8 9" key="1">
    <citation type="submission" date="2021-01" db="EMBL/GenBank/DDBJ databases">
        <title>Genome public.</title>
        <authorList>
            <person name="Liu C."/>
            <person name="Sun Q."/>
        </authorList>
    </citation>
    <scope>NUCLEOTIDE SEQUENCE [LARGE SCALE GENOMIC DNA]</scope>
    <source>
        <strain evidence="8 9">YIM B02515</strain>
    </source>
</reference>
<comment type="function">
    <text evidence="7">Catalyzes the formation of 4-diphosphocytidyl-2-C-methyl-D-erythritol from CTP and 2-C-methyl-D-erythritol 4-phosphate (MEP).</text>
</comment>
<keyword evidence="4 7" id="KW-0808">Transferase</keyword>
<dbReference type="InterPro" id="IPR050088">
    <property type="entry name" value="IspD/TarI_cytidylyltransf_bact"/>
</dbReference>
<evidence type="ECO:0000256" key="6">
    <source>
        <dbReference type="ARBA" id="ARBA00023229"/>
    </source>
</evidence>
<dbReference type="InterPro" id="IPR034683">
    <property type="entry name" value="IspD/TarI"/>
</dbReference>
<dbReference type="GO" id="GO:0050518">
    <property type="term" value="F:2-C-methyl-D-erythritol 4-phosphate cytidylyltransferase activity"/>
    <property type="evidence" value="ECO:0007669"/>
    <property type="project" value="UniProtKB-EC"/>
</dbReference>
<evidence type="ECO:0000313" key="9">
    <source>
        <dbReference type="Proteomes" id="UP000632377"/>
    </source>
</evidence>
<name>A0ABS1TH84_9CLOT</name>
<comment type="similarity">
    <text evidence="3 7">Belongs to the IspD/TarI cytidylyltransferase family. IspD subfamily.</text>
</comment>
<accession>A0ABS1TH84</accession>
<feature type="site" description="Positions MEP for the nucleophilic attack" evidence="7">
    <location>
        <position position="155"/>
    </location>
</feature>